<dbReference type="GO" id="GO:0005524">
    <property type="term" value="F:ATP binding"/>
    <property type="evidence" value="ECO:0007669"/>
    <property type="project" value="UniProtKB-UniRule"/>
</dbReference>
<evidence type="ECO:0000256" key="10">
    <source>
        <dbReference type="ARBA" id="ARBA00022777"/>
    </source>
</evidence>
<dbReference type="SUPFAM" id="SSF52540">
    <property type="entry name" value="P-loop containing nucleoside triphosphate hydrolases"/>
    <property type="match status" value="1"/>
</dbReference>
<comment type="similarity">
    <text evidence="4 16 17">Belongs to the uridine kinase family.</text>
</comment>
<sequence>MSPIVIGIAGGSASGKSSIAKKLKKHFDETQKVVIIKMDDYYKDQSHLPMEERLATNYDHPFAFDMDLLVSDMESLKSGVSIQKPVYDFMNHTRSQYSEEIQCNDVIVLEGLMTLDDARLRDLLDIKVFVDAPADIRFIRRLVRDVNKRGRTLEHVIEQYMSTVRIMHEQFVEPSKRYADIIIPEGAHNTVAIDLLTTKISSIIGTSVL</sequence>
<dbReference type="EMBL" id="OW659496">
    <property type="protein sequence ID" value="CAH2761642.1"/>
    <property type="molecule type" value="Genomic_DNA"/>
</dbReference>
<evidence type="ECO:0000256" key="8">
    <source>
        <dbReference type="ARBA" id="ARBA00022679"/>
    </source>
</evidence>
<evidence type="ECO:0000256" key="14">
    <source>
        <dbReference type="ARBA" id="ARBA00047436"/>
    </source>
</evidence>
<dbReference type="NCBIfam" id="TIGR00235">
    <property type="entry name" value="udk"/>
    <property type="match status" value="1"/>
</dbReference>
<evidence type="ECO:0000256" key="2">
    <source>
        <dbReference type="ARBA" id="ARBA00004690"/>
    </source>
</evidence>
<name>A0AAU9VIX0_9FIRM</name>
<dbReference type="RefSeq" id="WP_003773072.1">
    <property type="nucleotide sequence ID" value="NZ_OW659477.1"/>
</dbReference>
<comment type="catalytic activity">
    <reaction evidence="15 16 17">
        <text>uridine + ATP = UMP + ADP + H(+)</text>
        <dbReference type="Rhea" id="RHEA:16825"/>
        <dbReference type="ChEBI" id="CHEBI:15378"/>
        <dbReference type="ChEBI" id="CHEBI:16704"/>
        <dbReference type="ChEBI" id="CHEBI:30616"/>
        <dbReference type="ChEBI" id="CHEBI:57865"/>
        <dbReference type="ChEBI" id="CHEBI:456216"/>
        <dbReference type="EC" id="2.7.1.48"/>
    </reaction>
</comment>
<evidence type="ECO:0000313" key="21">
    <source>
        <dbReference type="Proteomes" id="UP001154095"/>
    </source>
</evidence>
<dbReference type="Proteomes" id="UP001154095">
    <property type="component" value="Chromosome"/>
</dbReference>
<dbReference type="PRINTS" id="PR00988">
    <property type="entry name" value="URIDINKINASE"/>
</dbReference>
<evidence type="ECO:0000256" key="3">
    <source>
        <dbReference type="ARBA" id="ARBA00004784"/>
    </source>
</evidence>
<feature type="domain" description="Phosphoribulokinase/uridine kinase" evidence="18">
    <location>
        <begin position="5"/>
        <end position="191"/>
    </location>
</feature>
<dbReference type="GeneID" id="41396035"/>
<dbReference type="AlphaFoldDB" id="A0AAU9VIX0"/>
<comment type="catalytic activity">
    <reaction evidence="14 17">
        <text>cytidine + ATP = CMP + ADP + H(+)</text>
        <dbReference type="Rhea" id="RHEA:24674"/>
        <dbReference type="ChEBI" id="CHEBI:15378"/>
        <dbReference type="ChEBI" id="CHEBI:17562"/>
        <dbReference type="ChEBI" id="CHEBI:30616"/>
        <dbReference type="ChEBI" id="CHEBI:60377"/>
        <dbReference type="ChEBI" id="CHEBI:456216"/>
        <dbReference type="EC" id="2.7.1.48"/>
    </reaction>
</comment>
<keyword evidence="21" id="KW-1185">Reference proteome</keyword>
<evidence type="ECO:0000313" key="19">
    <source>
        <dbReference type="EMBL" id="CAH2761642.1"/>
    </source>
</evidence>
<evidence type="ECO:0000256" key="4">
    <source>
        <dbReference type="ARBA" id="ARBA00005408"/>
    </source>
</evidence>
<protein>
    <recommendedName>
        <fullName evidence="6 16">Uridine kinase</fullName>
        <ecNumber evidence="5 16">2.7.1.48</ecNumber>
    </recommendedName>
    <alternativeName>
        <fullName evidence="12 16">Cytidine monophosphokinase</fullName>
    </alternativeName>
    <alternativeName>
        <fullName evidence="13 16">Uridine monophosphokinase</fullName>
    </alternativeName>
</protein>
<evidence type="ECO:0000313" key="22">
    <source>
        <dbReference type="Proteomes" id="UP001154111"/>
    </source>
</evidence>
<dbReference type="CDD" id="cd02023">
    <property type="entry name" value="UMPK"/>
    <property type="match status" value="1"/>
</dbReference>
<keyword evidence="8 16" id="KW-0808">Transferase</keyword>
<evidence type="ECO:0000256" key="6">
    <source>
        <dbReference type="ARBA" id="ARBA00021478"/>
    </source>
</evidence>
<dbReference type="GO" id="GO:0005737">
    <property type="term" value="C:cytoplasm"/>
    <property type="evidence" value="ECO:0007669"/>
    <property type="project" value="UniProtKB-SubCell"/>
</dbReference>
<evidence type="ECO:0000256" key="5">
    <source>
        <dbReference type="ARBA" id="ARBA00012137"/>
    </source>
</evidence>
<dbReference type="GO" id="GO:0044206">
    <property type="term" value="P:UMP salvage"/>
    <property type="evidence" value="ECO:0007669"/>
    <property type="project" value="UniProtKB-UniRule"/>
</dbReference>
<keyword evidence="10 16" id="KW-0418">Kinase</keyword>
<dbReference type="InterPro" id="IPR027417">
    <property type="entry name" value="P-loop_NTPase"/>
</dbReference>
<evidence type="ECO:0000256" key="9">
    <source>
        <dbReference type="ARBA" id="ARBA00022741"/>
    </source>
</evidence>
<dbReference type="EMBL" id="OW659477">
    <property type="protein sequence ID" value="CAH2761643.1"/>
    <property type="molecule type" value="Genomic_DNA"/>
</dbReference>
<dbReference type="HAMAP" id="MF_00551">
    <property type="entry name" value="Uridine_kinase"/>
    <property type="match status" value="1"/>
</dbReference>
<keyword evidence="7 16" id="KW-0963">Cytoplasm</keyword>
<evidence type="ECO:0000313" key="20">
    <source>
        <dbReference type="EMBL" id="CAH2761643.1"/>
    </source>
</evidence>
<evidence type="ECO:0000256" key="15">
    <source>
        <dbReference type="ARBA" id="ARBA00048909"/>
    </source>
</evidence>
<dbReference type="InterPro" id="IPR000764">
    <property type="entry name" value="Uridine_kinase-like"/>
</dbReference>
<dbReference type="GO" id="GO:0004849">
    <property type="term" value="F:uridine kinase activity"/>
    <property type="evidence" value="ECO:0007669"/>
    <property type="project" value="UniProtKB-UniRule"/>
</dbReference>
<comment type="pathway">
    <text evidence="2 16 17">Pyrimidine metabolism; UMP biosynthesis via salvage pathway; UMP from uridine: step 1/1.</text>
</comment>
<gene>
    <name evidence="16 20" type="primary">udk</name>
    <name evidence="20" type="ORF">ERYAMS2_00811</name>
    <name evidence="19" type="ORF">ERYAMS_00517</name>
</gene>
<evidence type="ECO:0000256" key="7">
    <source>
        <dbReference type="ARBA" id="ARBA00022490"/>
    </source>
</evidence>
<proteinExistence type="inferred from homology"/>
<comment type="pathway">
    <text evidence="3 16 17">Pyrimidine metabolism; CTP biosynthesis via salvage pathway; CTP from cytidine: step 1/3.</text>
</comment>
<feature type="binding site" evidence="16">
    <location>
        <begin position="10"/>
        <end position="17"/>
    </location>
    <ligand>
        <name>ATP</name>
        <dbReference type="ChEBI" id="CHEBI:30616"/>
    </ligand>
</feature>
<accession>A0AAU9VIX0</accession>
<dbReference type="EC" id="2.7.1.48" evidence="5 16"/>
<comment type="subcellular location">
    <subcellularLocation>
        <location evidence="1 16 17">Cytoplasm</location>
    </subcellularLocation>
</comment>
<dbReference type="Gene3D" id="3.40.50.300">
    <property type="entry name" value="P-loop containing nucleotide triphosphate hydrolases"/>
    <property type="match status" value="1"/>
</dbReference>
<dbReference type="NCBIfam" id="NF004018">
    <property type="entry name" value="PRK05480.1"/>
    <property type="match status" value="1"/>
</dbReference>
<dbReference type="Pfam" id="PF00485">
    <property type="entry name" value="PRK"/>
    <property type="match status" value="1"/>
</dbReference>
<evidence type="ECO:0000256" key="1">
    <source>
        <dbReference type="ARBA" id="ARBA00004496"/>
    </source>
</evidence>
<evidence type="ECO:0000256" key="17">
    <source>
        <dbReference type="RuleBase" id="RU003825"/>
    </source>
</evidence>
<dbReference type="PANTHER" id="PTHR10285">
    <property type="entry name" value="URIDINE KINASE"/>
    <property type="match status" value="1"/>
</dbReference>
<evidence type="ECO:0000256" key="12">
    <source>
        <dbReference type="ARBA" id="ARBA00030641"/>
    </source>
</evidence>
<organism evidence="20 22">
    <name type="scientific">Erysipelothrix amsterdamensis</name>
    <dbReference type="NCBI Taxonomy" id="2929157"/>
    <lineage>
        <taxon>Bacteria</taxon>
        <taxon>Bacillati</taxon>
        <taxon>Bacillota</taxon>
        <taxon>Erysipelotrichia</taxon>
        <taxon>Erysipelotrichales</taxon>
        <taxon>Erysipelotrichaceae</taxon>
        <taxon>Erysipelothrix</taxon>
    </lineage>
</organism>
<dbReference type="InterPro" id="IPR026008">
    <property type="entry name" value="Uridine_kinase"/>
</dbReference>
<evidence type="ECO:0000256" key="11">
    <source>
        <dbReference type="ARBA" id="ARBA00022840"/>
    </source>
</evidence>
<dbReference type="Proteomes" id="UP001154111">
    <property type="component" value="Chromosome"/>
</dbReference>
<evidence type="ECO:0000259" key="18">
    <source>
        <dbReference type="Pfam" id="PF00485"/>
    </source>
</evidence>
<keyword evidence="11 16" id="KW-0067">ATP-binding</keyword>
<dbReference type="GO" id="GO:0044211">
    <property type="term" value="P:CTP salvage"/>
    <property type="evidence" value="ECO:0007669"/>
    <property type="project" value="UniProtKB-UniRule"/>
</dbReference>
<reference evidence="20" key="1">
    <citation type="submission" date="2022-04" db="EMBL/GenBank/DDBJ databases">
        <authorList>
            <person name="Forde T."/>
        </authorList>
    </citation>
    <scope>NUCLEOTIDE SEQUENCE</scope>
    <source>
        <strain evidence="20">A18Y016a</strain>
        <strain evidence="19">A18Y020d</strain>
    </source>
</reference>
<evidence type="ECO:0000256" key="16">
    <source>
        <dbReference type="HAMAP-Rule" id="MF_00551"/>
    </source>
</evidence>
<dbReference type="InterPro" id="IPR006083">
    <property type="entry name" value="PRK/URK"/>
</dbReference>
<keyword evidence="9 16" id="KW-0547">Nucleotide-binding</keyword>
<evidence type="ECO:0000256" key="13">
    <source>
        <dbReference type="ARBA" id="ARBA00031452"/>
    </source>
</evidence>